<dbReference type="AlphaFoldDB" id="A0A4Y7TK45"/>
<feature type="compositionally biased region" description="Polar residues" evidence="1">
    <location>
        <begin position="308"/>
        <end position="323"/>
    </location>
</feature>
<comment type="caution">
    <text evidence="2">The sequence shown here is derived from an EMBL/GenBank/DDBJ whole genome shotgun (WGS) entry which is preliminary data.</text>
</comment>
<evidence type="ECO:0000313" key="3">
    <source>
        <dbReference type="Proteomes" id="UP000298030"/>
    </source>
</evidence>
<keyword evidence="3" id="KW-1185">Reference proteome</keyword>
<reference evidence="2 3" key="1">
    <citation type="journal article" date="2019" name="Nat. Ecol. Evol.">
        <title>Megaphylogeny resolves global patterns of mushroom evolution.</title>
        <authorList>
            <person name="Varga T."/>
            <person name="Krizsan K."/>
            <person name="Foldi C."/>
            <person name="Dima B."/>
            <person name="Sanchez-Garcia M."/>
            <person name="Sanchez-Ramirez S."/>
            <person name="Szollosi G.J."/>
            <person name="Szarkandi J.G."/>
            <person name="Papp V."/>
            <person name="Albert L."/>
            <person name="Andreopoulos W."/>
            <person name="Angelini C."/>
            <person name="Antonin V."/>
            <person name="Barry K.W."/>
            <person name="Bougher N.L."/>
            <person name="Buchanan P."/>
            <person name="Buyck B."/>
            <person name="Bense V."/>
            <person name="Catcheside P."/>
            <person name="Chovatia M."/>
            <person name="Cooper J."/>
            <person name="Damon W."/>
            <person name="Desjardin D."/>
            <person name="Finy P."/>
            <person name="Geml J."/>
            <person name="Haridas S."/>
            <person name="Hughes K."/>
            <person name="Justo A."/>
            <person name="Karasinski D."/>
            <person name="Kautmanova I."/>
            <person name="Kiss B."/>
            <person name="Kocsube S."/>
            <person name="Kotiranta H."/>
            <person name="LaButti K.M."/>
            <person name="Lechner B.E."/>
            <person name="Liimatainen K."/>
            <person name="Lipzen A."/>
            <person name="Lukacs Z."/>
            <person name="Mihaltcheva S."/>
            <person name="Morgado L.N."/>
            <person name="Niskanen T."/>
            <person name="Noordeloos M.E."/>
            <person name="Ohm R.A."/>
            <person name="Ortiz-Santana B."/>
            <person name="Ovrebo C."/>
            <person name="Racz N."/>
            <person name="Riley R."/>
            <person name="Savchenko A."/>
            <person name="Shiryaev A."/>
            <person name="Soop K."/>
            <person name="Spirin V."/>
            <person name="Szebenyi C."/>
            <person name="Tomsovsky M."/>
            <person name="Tulloss R.E."/>
            <person name="Uehling J."/>
            <person name="Grigoriev I.V."/>
            <person name="Vagvolgyi C."/>
            <person name="Papp T."/>
            <person name="Martin F.M."/>
            <person name="Miettinen O."/>
            <person name="Hibbett D.S."/>
            <person name="Nagy L.G."/>
        </authorList>
    </citation>
    <scope>NUCLEOTIDE SEQUENCE [LARGE SCALE GENOMIC DNA]</scope>
    <source>
        <strain evidence="2 3">FP101781</strain>
    </source>
</reference>
<sequence>MSRARTTTYLTTAFGQAQALYDQGATYEHKCGFVRLGRLGTQHTSKIPTSPHQNHPHASHLPPTPIAQGPSPPATHLLLPDATANTRPPKIDDLQPTKDDEARIARTLTANSRHATLETDLPPSIGFDSPVLSDSGPLQPTTTSKFDGRRKETRGGTWGLRTREDVGRARRRRHGSTNDPNPSSTSPPQYPIHTPPPPAPLDDNDDEVCLAPRTTSSSVEASCDFSRPSLWSPYIVHILHPQWAGYMGLPWPEIPSPHKFLPALNPLSLLRSNMENAPPKDAPGKGENTLDSDGCDIDIVDAMLQLKEPQSSEYDSDTSTEIVSSVPKRRATKHWTEEELKALRKRLPSSAATRVKGWEKKKASSPTHPPSPENDTDSATAQERASRRRRRASAPLPAHPQTQKKSVPSKTGCDLKCWFEGKNMGTIPCYARGGGVCNIWCLTGGEAF</sequence>
<feature type="compositionally biased region" description="Basic and acidic residues" evidence="1">
    <location>
        <begin position="89"/>
        <end position="104"/>
    </location>
</feature>
<dbReference type="EMBL" id="QPFP01000010">
    <property type="protein sequence ID" value="TEB34341.1"/>
    <property type="molecule type" value="Genomic_DNA"/>
</dbReference>
<evidence type="ECO:0000256" key="1">
    <source>
        <dbReference type="SAM" id="MobiDB-lite"/>
    </source>
</evidence>
<feature type="region of interest" description="Disordered" evidence="1">
    <location>
        <begin position="308"/>
        <end position="410"/>
    </location>
</feature>
<protein>
    <submittedName>
        <fullName evidence="2">Uncharacterized protein</fullName>
    </submittedName>
</protein>
<proteinExistence type="predicted"/>
<name>A0A4Y7TK45_COPMI</name>
<feature type="compositionally biased region" description="Pro residues" evidence="1">
    <location>
        <begin position="188"/>
        <end position="200"/>
    </location>
</feature>
<accession>A0A4Y7TK45</accession>
<feature type="compositionally biased region" description="Polar residues" evidence="1">
    <location>
        <begin position="400"/>
        <end position="409"/>
    </location>
</feature>
<gene>
    <name evidence="2" type="ORF">FA13DRAFT_1789460</name>
</gene>
<organism evidence="2 3">
    <name type="scientific">Coprinellus micaceus</name>
    <name type="common">Glistening ink-cap mushroom</name>
    <name type="synonym">Coprinus micaceus</name>
    <dbReference type="NCBI Taxonomy" id="71717"/>
    <lineage>
        <taxon>Eukaryota</taxon>
        <taxon>Fungi</taxon>
        <taxon>Dikarya</taxon>
        <taxon>Basidiomycota</taxon>
        <taxon>Agaricomycotina</taxon>
        <taxon>Agaricomycetes</taxon>
        <taxon>Agaricomycetidae</taxon>
        <taxon>Agaricales</taxon>
        <taxon>Agaricineae</taxon>
        <taxon>Psathyrellaceae</taxon>
        <taxon>Coprinellus</taxon>
    </lineage>
</organism>
<feature type="compositionally biased region" description="Low complexity" evidence="1">
    <location>
        <begin position="177"/>
        <end position="187"/>
    </location>
</feature>
<feature type="region of interest" description="Disordered" evidence="1">
    <location>
        <begin position="42"/>
        <end position="218"/>
    </location>
</feature>
<dbReference type="Proteomes" id="UP000298030">
    <property type="component" value="Unassembled WGS sequence"/>
</dbReference>
<feature type="compositionally biased region" description="Pro residues" evidence="1">
    <location>
        <begin position="62"/>
        <end position="73"/>
    </location>
</feature>
<evidence type="ECO:0000313" key="2">
    <source>
        <dbReference type="EMBL" id="TEB34341.1"/>
    </source>
</evidence>
<feature type="compositionally biased region" description="Polar residues" evidence="1">
    <location>
        <begin position="136"/>
        <end position="145"/>
    </location>
</feature>
<feature type="compositionally biased region" description="Polar residues" evidence="1">
    <location>
        <begin position="42"/>
        <end position="53"/>
    </location>
</feature>